<name>A0A938XQA1_9FIRM</name>
<dbReference type="InterPro" id="IPR007210">
    <property type="entry name" value="ABC_Gly_betaine_transp_sub-bd"/>
</dbReference>
<gene>
    <name evidence="3" type="ORF">JOC47_002278</name>
</gene>
<dbReference type="EMBL" id="JAFBDQ010000012">
    <property type="protein sequence ID" value="MBM7557412.1"/>
    <property type="molecule type" value="Genomic_DNA"/>
</dbReference>
<dbReference type="AlphaFoldDB" id="A0A938XQA1"/>
<dbReference type="PROSITE" id="PS51257">
    <property type="entry name" value="PROKAR_LIPOPROTEIN"/>
    <property type="match status" value="1"/>
</dbReference>
<evidence type="ECO:0000313" key="4">
    <source>
        <dbReference type="Proteomes" id="UP000774000"/>
    </source>
</evidence>
<sequence>MKKLSLLLLIVMLIGSVVTGCGGSNDAGEKTVKIGGKAGTEAYVLANLAKVLLEEEGFKVKTKLGVKSVLARKALETGEVDLYYEYTGTAYTVYHKASNKEVMTNPEKVYEWVKKKDKEQNLLWLDRITYNNTYTVMLREEDAKQWNIQSLSDLAAKAKELGLTFGTDSEFYQRPDGLQALMKSYNLEFGDIKKMSAGIVYKALKEGKIDAGMGYSTDGRIKAFGFVNLKDDQNFFPVYNPAPVIRKEVLEEYPEIEKILKPLTKKLTTAEVQKLNAKVAIEHQEAYQVAKEWLKKQGLI</sequence>
<dbReference type="GO" id="GO:0043190">
    <property type="term" value="C:ATP-binding cassette (ABC) transporter complex"/>
    <property type="evidence" value="ECO:0007669"/>
    <property type="project" value="InterPro"/>
</dbReference>
<dbReference type="CDD" id="cd13528">
    <property type="entry name" value="PBP2_osmoprotectants"/>
    <property type="match status" value="1"/>
</dbReference>
<dbReference type="Pfam" id="PF04069">
    <property type="entry name" value="OpuAC"/>
    <property type="match status" value="1"/>
</dbReference>
<evidence type="ECO:0000256" key="1">
    <source>
        <dbReference type="SAM" id="SignalP"/>
    </source>
</evidence>
<dbReference type="Gene3D" id="3.40.190.120">
    <property type="entry name" value="Osmoprotection protein (prox), domain 2"/>
    <property type="match status" value="1"/>
</dbReference>
<evidence type="ECO:0000313" key="3">
    <source>
        <dbReference type="EMBL" id="MBM7557412.1"/>
    </source>
</evidence>
<protein>
    <submittedName>
        <fullName evidence="3">Osmoprotectant transport system substrate-binding protein</fullName>
    </submittedName>
</protein>
<evidence type="ECO:0000259" key="2">
    <source>
        <dbReference type="Pfam" id="PF04069"/>
    </source>
</evidence>
<dbReference type="Proteomes" id="UP000774000">
    <property type="component" value="Unassembled WGS sequence"/>
</dbReference>
<keyword evidence="4" id="KW-1185">Reference proteome</keyword>
<dbReference type="Gene3D" id="3.40.190.10">
    <property type="entry name" value="Periplasmic binding protein-like II"/>
    <property type="match status" value="1"/>
</dbReference>
<reference evidence="3" key="1">
    <citation type="submission" date="2021-01" db="EMBL/GenBank/DDBJ databases">
        <title>Genomic Encyclopedia of Type Strains, Phase IV (KMG-IV): sequencing the most valuable type-strain genomes for metagenomic binning, comparative biology and taxonomic classification.</title>
        <authorList>
            <person name="Goeker M."/>
        </authorList>
    </citation>
    <scope>NUCLEOTIDE SEQUENCE</scope>
    <source>
        <strain evidence="3">DSM 23230</strain>
    </source>
</reference>
<feature type="signal peptide" evidence="1">
    <location>
        <begin position="1"/>
        <end position="19"/>
    </location>
</feature>
<proteinExistence type="predicted"/>
<feature type="domain" description="ABC-type glycine betaine transport system substrate-binding" evidence="2">
    <location>
        <begin position="30"/>
        <end position="296"/>
    </location>
</feature>
<accession>A0A938XQA1</accession>
<feature type="chain" id="PRO_5039212229" evidence="1">
    <location>
        <begin position="20"/>
        <end position="300"/>
    </location>
</feature>
<organism evidence="3 4">
    <name type="scientific">Halanaerobacter jeridensis</name>
    <dbReference type="NCBI Taxonomy" id="706427"/>
    <lineage>
        <taxon>Bacteria</taxon>
        <taxon>Bacillati</taxon>
        <taxon>Bacillota</taxon>
        <taxon>Clostridia</taxon>
        <taxon>Halanaerobiales</taxon>
        <taxon>Halobacteroidaceae</taxon>
        <taxon>Halanaerobacter</taxon>
    </lineage>
</organism>
<keyword evidence="1" id="KW-0732">Signal</keyword>
<dbReference type="RefSeq" id="WP_204702162.1">
    <property type="nucleotide sequence ID" value="NZ_JAFBDQ010000012.1"/>
</dbReference>
<comment type="caution">
    <text evidence="3">The sequence shown here is derived from an EMBL/GenBank/DDBJ whole genome shotgun (WGS) entry which is preliminary data.</text>
</comment>
<dbReference type="SUPFAM" id="SSF53850">
    <property type="entry name" value="Periplasmic binding protein-like II"/>
    <property type="match status" value="1"/>
</dbReference>
<dbReference type="GO" id="GO:0022857">
    <property type="term" value="F:transmembrane transporter activity"/>
    <property type="evidence" value="ECO:0007669"/>
    <property type="project" value="InterPro"/>
</dbReference>